<dbReference type="EMBL" id="VSSQ01058706">
    <property type="protein sequence ID" value="MPN12369.1"/>
    <property type="molecule type" value="Genomic_DNA"/>
</dbReference>
<protein>
    <submittedName>
        <fullName evidence="1">Uncharacterized protein</fullName>
    </submittedName>
</protein>
<evidence type="ECO:0000313" key="1">
    <source>
        <dbReference type="EMBL" id="MPN12369.1"/>
    </source>
</evidence>
<organism evidence="1">
    <name type="scientific">bioreactor metagenome</name>
    <dbReference type="NCBI Taxonomy" id="1076179"/>
    <lineage>
        <taxon>unclassified sequences</taxon>
        <taxon>metagenomes</taxon>
        <taxon>ecological metagenomes</taxon>
    </lineage>
</organism>
<name>A0A645FG91_9ZZZZ</name>
<accession>A0A645FG91</accession>
<gene>
    <name evidence="1" type="ORF">SDC9_159687</name>
</gene>
<reference evidence="1" key="1">
    <citation type="submission" date="2019-08" db="EMBL/GenBank/DDBJ databases">
        <authorList>
            <person name="Kucharzyk K."/>
            <person name="Murdoch R.W."/>
            <person name="Higgins S."/>
            <person name="Loffler F."/>
        </authorList>
    </citation>
    <scope>NUCLEOTIDE SEQUENCE</scope>
</reference>
<proteinExistence type="predicted"/>
<comment type="caution">
    <text evidence="1">The sequence shown here is derived from an EMBL/GenBank/DDBJ whole genome shotgun (WGS) entry which is preliminary data.</text>
</comment>
<sequence>MQGAGYVGDMILKDVTDSSIRGYYRSGNDTTQQASEEATMQKALKLMQQFSPRLLEQYNKSQQ</sequence>
<dbReference type="AlphaFoldDB" id="A0A645FG91"/>